<reference evidence="1 2" key="1">
    <citation type="journal article" date="2021" name="Hortic Res">
        <title>High-quality reference genome and annotation aids understanding of berry development for evergreen blueberry (Vaccinium darrowii).</title>
        <authorList>
            <person name="Yu J."/>
            <person name="Hulse-Kemp A.M."/>
            <person name="Babiker E."/>
            <person name="Staton M."/>
        </authorList>
    </citation>
    <scope>NUCLEOTIDE SEQUENCE [LARGE SCALE GENOMIC DNA]</scope>
    <source>
        <strain evidence="2">cv. NJ 8807/NJ 8810</strain>
        <tissue evidence="1">Young leaf</tissue>
    </source>
</reference>
<dbReference type="EMBL" id="CM037162">
    <property type="protein sequence ID" value="KAH7863226.1"/>
    <property type="molecule type" value="Genomic_DNA"/>
</dbReference>
<sequence length="209" mass="23740">MLSALTMRSSSGVSATGSTRSLYLTKIMLEFNTQGQSPMRASSSFTHHLEFAHRLGPILSNIEEYEVVFKLDLHEWTVPVQQDAIACPLWSFRCLPLKVEFAQLGFVLFLLFREIAEILKPPVSVFGPCLFKDESRFRSKFPLALRFKIFEPPGYGLDIRCDDRVMSNQEAVDFIKSIKDAESAAKHLIDEALSRKSRDDISCIVVKFQ</sequence>
<gene>
    <name evidence="1" type="ORF">Vadar_015034</name>
</gene>
<organism evidence="1 2">
    <name type="scientific">Vaccinium darrowii</name>
    <dbReference type="NCBI Taxonomy" id="229202"/>
    <lineage>
        <taxon>Eukaryota</taxon>
        <taxon>Viridiplantae</taxon>
        <taxon>Streptophyta</taxon>
        <taxon>Embryophyta</taxon>
        <taxon>Tracheophyta</taxon>
        <taxon>Spermatophyta</taxon>
        <taxon>Magnoliopsida</taxon>
        <taxon>eudicotyledons</taxon>
        <taxon>Gunneridae</taxon>
        <taxon>Pentapetalae</taxon>
        <taxon>asterids</taxon>
        <taxon>Ericales</taxon>
        <taxon>Ericaceae</taxon>
        <taxon>Vaccinioideae</taxon>
        <taxon>Vaccinieae</taxon>
        <taxon>Vaccinium</taxon>
    </lineage>
</organism>
<name>A0ACB7ZCN9_9ERIC</name>
<evidence type="ECO:0000313" key="1">
    <source>
        <dbReference type="EMBL" id="KAH7863226.1"/>
    </source>
</evidence>
<accession>A0ACB7ZCN9</accession>
<evidence type="ECO:0000313" key="2">
    <source>
        <dbReference type="Proteomes" id="UP000828048"/>
    </source>
</evidence>
<comment type="caution">
    <text evidence="1">The sequence shown here is derived from an EMBL/GenBank/DDBJ whole genome shotgun (WGS) entry which is preliminary data.</text>
</comment>
<proteinExistence type="predicted"/>
<keyword evidence="2" id="KW-1185">Reference proteome</keyword>
<protein>
    <submittedName>
        <fullName evidence="1">Uncharacterized protein</fullName>
    </submittedName>
</protein>
<dbReference type="Proteomes" id="UP000828048">
    <property type="component" value="Chromosome 12"/>
</dbReference>